<dbReference type="Gene3D" id="2.80.10.50">
    <property type="match status" value="1"/>
</dbReference>
<evidence type="ECO:0000256" key="1">
    <source>
        <dbReference type="ARBA" id="ARBA00009902"/>
    </source>
</evidence>
<dbReference type="SUPFAM" id="SSF75005">
    <property type="entry name" value="Arabinanase/levansucrase/invertase"/>
    <property type="match status" value="1"/>
</dbReference>
<reference evidence="6 7" key="1">
    <citation type="submission" date="2021-01" db="EMBL/GenBank/DDBJ databases">
        <title>Genomic Encyclopedia of Type Strains, Phase IV (KMG-IV): sequencing the most valuable type-strain genomes for metagenomic binning, comparative biology and taxonomic classification.</title>
        <authorList>
            <person name="Goeker M."/>
        </authorList>
    </citation>
    <scope>NUCLEOTIDE SEQUENCE [LARGE SCALE GENOMIC DNA]</scope>
    <source>
        <strain evidence="6 7">DSM 23711</strain>
    </source>
</reference>
<evidence type="ECO:0000256" key="2">
    <source>
        <dbReference type="ARBA" id="ARBA00022801"/>
    </source>
</evidence>
<dbReference type="CDD" id="cd23265">
    <property type="entry name" value="beta-trefoil_ABD_ABFB-like"/>
    <property type="match status" value="1"/>
</dbReference>
<gene>
    <name evidence="6" type="ORF">JOC48_001165</name>
</gene>
<evidence type="ECO:0000259" key="5">
    <source>
        <dbReference type="Pfam" id="PF05270"/>
    </source>
</evidence>
<dbReference type="InterPro" id="IPR023296">
    <property type="entry name" value="Glyco_hydro_beta-prop_sf"/>
</dbReference>
<evidence type="ECO:0000259" key="4">
    <source>
        <dbReference type="Pfam" id="PF00251"/>
    </source>
</evidence>
<proteinExistence type="inferred from homology"/>
<dbReference type="Pfam" id="PF05270">
    <property type="entry name" value="AbfB"/>
    <property type="match status" value="1"/>
</dbReference>
<comment type="similarity">
    <text evidence="1">Belongs to the glycosyl hydrolase 32 family.</text>
</comment>
<evidence type="ECO:0000256" key="3">
    <source>
        <dbReference type="ARBA" id="ARBA00023295"/>
    </source>
</evidence>
<dbReference type="InterPro" id="IPR007934">
    <property type="entry name" value="AbfB_ABD"/>
</dbReference>
<dbReference type="CDD" id="cd08983">
    <property type="entry name" value="GH43_Bt3655-like"/>
    <property type="match status" value="1"/>
</dbReference>
<dbReference type="SUPFAM" id="SSF110221">
    <property type="entry name" value="AbfB domain"/>
    <property type="match status" value="1"/>
</dbReference>
<dbReference type="InterPro" id="IPR050727">
    <property type="entry name" value="GH43_arabinanases"/>
</dbReference>
<dbReference type="PANTHER" id="PTHR43301:SF3">
    <property type="entry name" value="ARABINAN ENDO-1,5-ALPHA-L-ARABINOSIDASE A-RELATED"/>
    <property type="match status" value="1"/>
</dbReference>
<protein>
    <recommendedName>
        <fullName evidence="8">Family 43 glycosylhydrolase</fullName>
    </recommendedName>
</protein>
<comment type="caution">
    <text evidence="6">The sequence shown here is derived from an EMBL/GenBank/DDBJ whole genome shotgun (WGS) entry which is preliminary data.</text>
</comment>
<keyword evidence="7" id="KW-1185">Reference proteome</keyword>
<feature type="domain" description="Glycosyl hydrolase family 32 N-terminal" evidence="4">
    <location>
        <begin position="23"/>
        <end position="111"/>
    </location>
</feature>
<dbReference type="RefSeq" id="WP_204498093.1">
    <property type="nucleotide sequence ID" value="NZ_JAFBDR010000004.1"/>
</dbReference>
<evidence type="ECO:0008006" key="8">
    <source>
        <dbReference type="Google" id="ProtNLM"/>
    </source>
</evidence>
<dbReference type="InterPro" id="IPR013148">
    <property type="entry name" value="Glyco_hydro_32_N"/>
</dbReference>
<dbReference type="InterPro" id="IPR036195">
    <property type="entry name" value="AbfB_ABD_sf"/>
</dbReference>
<dbReference type="Gene3D" id="2.115.10.20">
    <property type="entry name" value="Glycosyl hydrolase domain, family 43"/>
    <property type="match status" value="1"/>
</dbReference>
<dbReference type="Pfam" id="PF00251">
    <property type="entry name" value="Glyco_hydro_32N"/>
    <property type="match status" value="1"/>
</dbReference>
<dbReference type="PANTHER" id="PTHR43301">
    <property type="entry name" value="ARABINAN ENDO-1,5-ALPHA-L-ARABINOSIDASE"/>
    <property type="match status" value="1"/>
</dbReference>
<evidence type="ECO:0000313" key="7">
    <source>
        <dbReference type="Proteomes" id="UP001296943"/>
    </source>
</evidence>
<keyword evidence="3" id="KW-0326">Glycosidase</keyword>
<organism evidence="6 7">
    <name type="scientific">Aquibacillus albus</name>
    <dbReference type="NCBI Taxonomy" id="1168171"/>
    <lineage>
        <taxon>Bacteria</taxon>
        <taxon>Bacillati</taxon>
        <taxon>Bacillota</taxon>
        <taxon>Bacilli</taxon>
        <taxon>Bacillales</taxon>
        <taxon>Bacillaceae</taxon>
        <taxon>Aquibacillus</taxon>
    </lineage>
</organism>
<accession>A0ABS2MXS9</accession>
<name>A0ABS2MXS9_9BACI</name>
<dbReference type="EMBL" id="JAFBDR010000004">
    <property type="protein sequence ID" value="MBM7570687.1"/>
    <property type="molecule type" value="Genomic_DNA"/>
</dbReference>
<sequence>MRNNNNKVEAASNRSFKAFVMGYFTESPNGNGDEHSLHMAYSYDGLHWIPFNDNRPVLEPEIGEKGLRDPYIYRKNDGTFVILATNMWNSEYIMCYDSTDLVTFTEGRLLRMNDSAMHAWAPEVFYDTKFEQYGIIWSGNTDRNRIYVNYTSDFMNVSKPEVYFDPGYNVIDASIVSHDDVHYLYYKDERDANEPPYEGKRVKIAKSESLKPRSFDSNLYLKTIGDPQFEAPLIVKSNDIDKWYLYGDNYYPSNGKFYVWETDDLSEATWLPLNRRNYNAPLNAKHASVVEIDQHELDNLIQYWGKKPKWNRIKSFQNPDYYVTSEDGFAKLESYPFDPYEHSQWKLVEGLADSDAVSFESIAYPNYYLKAYNFVLRLEKLDGSEEFKQEATFKKINGLSGVGGTSFISYKHPHKYIKQDGAFLRVSEVTTDTEKQAATFDIGW</sequence>
<dbReference type="Proteomes" id="UP001296943">
    <property type="component" value="Unassembled WGS sequence"/>
</dbReference>
<evidence type="ECO:0000313" key="6">
    <source>
        <dbReference type="EMBL" id="MBM7570687.1"/>
    </source>
</evidence>
<feature type="domain" description="Alpha-L-arabinofuranosidase B arabinose-binding" evidence="5">
    <location>
        <begin position="312"/>
        <end position="441"/>
    </location>
</feature>
<keyword evidence="2" id="KW-0378">Hydrolase</keyword>